<keyword evidence="1 4" id="KW-0808">Transferase</keyword>
<evidence type="ECO:0000259" key="3">
    <source>
        <dbReference type="PROSITE" id="PS51186"/>
    </source>
</evidence>
<dbReference type="InterPro" id="IPR050832">
    <property type="entry name" value="Bact_Acetyltransf"/>
</dbReference>
<dbReference type="OrthoDB" id="5243635at2"/>
<dbReference type="InterPro" id="IPR000182">
    <property type="entry name" value="GNAT_dom"/>
</dbReference>
<evidence type="ECO:0000313" key="5">
    <source>
        <dbReference type="Proteomes" id="UP000295302"/>
    </source>
</evidence>
<protein>
    <submittedName>
        <fullName evidence="4">GNAT family N-acetyltransferase</fullName>
    </submittedName>
</protein>
<dbReference type="InterPro" id="IPR016181">
    <property type="entry name" value="Acyl_CoA_acyltransferase"/>
</dbReference>
<organism evidence="4 5">
    <name type="scientific">Nonomuraea terrae</name>
    <dbReference type="NCBI Taxonomy" id="2530383"/>
    <lineage>
        <taxon>Bacteria</taxon>
        <taxon>Bacillati</taxon>
        <taxon>Actinomycetota</taxon>
        <taxon>Actinomycetes</taxon>
        <taxon>Streptosporangiales</taxon>
        <taxon>Streptosporangiaceae</taxon>
        <taxon>Nonomuraea</taxon>
    </lineage>
</organism>
<sequence length="170" mass="18583">MVTIREARPGDGDVLGEIHATSWGISHGPLCTPKVAAAGIQERRTKWHAIPDEGNNTILLALLDGRPGAFARFGDSSSRFGLAEIHTFFAHPDVWGSGLSAVLLTATLDQLRDAGYDRVHLWTLRDSAQARRFYTKNGFTETGRRHDHDFGEGPAVALIELERAMPGPDL</sequence>
<dbReference type="PANTHER" id="PTHR43877">
    <property type="entry name" value="AMINOALKYLPHOSPHONATE N-ACETYLTRANSFERASE-RELATED-RELATED"/>
    <property type="match status" value="1"/>
</dbReference>
<feature type="domain" description="N-acetyltransferase" evidence="3">
    <location>
        <begin position="2"/>
        <end position="166"/>
    </location>
</feature>
<dbReference type="SUPFAM" id="SSF55729">
    <property type="entry name" value="Acyl-CoA N-acyltransferases (Nat)"/>
    <property type="match status" value="1"/>
</dbReference>
<keyword evidence="2" id="KW-0012">Acyltransferase</keyword>
<accession>A0A4R4Z2X7</accession>
<reference evidence="4 5" key="1">
    <citation type="submission" date="2019-03" db="EMBL/GenBank/DDBJ databases">
        <title>Draft genome sequences of novel Actinobacteria.</title>
        <authorList>
            <person name="Sahin N."/>
            <person name="Ay H."/>
            <person name="Saygin H."/>
        </authorList>
    </citation>
    <scope>NUCLEOTIDE SEQUENCE [LARGE SCALE GENOMIC DNA]</scope>
    <source>
        <strain evidence="4 5">CH32</strain>
    </source>
</reference>
<evidence type="ECO:0000256" key="2">
    <source>
        <dbReference type="ARBA" id="ARBA00023315"/>
    </source>
</evidence>
<evidence type="ECO:0000256" key="1">
    <source>
        <dbReference type="ARBA" id="ARBA00022679"/>
    </source>
</evidence>
<dbReference type="Gene3D" id="3.40.630.30">
    <property type="match status" value="1"/>
</dbReference>
<dbReference type="AlphaFoldDB" id="A0A4R4Z2X7"/>
<evidence type="ECO:0000313" key="4">
    <source>
        <dbReference type="EMBL" id="TDD52391.1"/>
    </source>
</evidence>
<dbReference type="Proteomes" id="UP000295302">
    <property type="component" value="Unassembled WGS sequence"/>
</dbReference>
<dbReference type="GO" id="GO:0016747">
    <property type="term" value="F:acyltransferase activity, transferring groups other than amino-acyl groups"/>
    <property type="evidence" value="ECO:0007669"/>
    <property type="project" value="InterPro"/>
</dbReference>
<dbReference type="EMBL" id="SMKQ01000017">
    <property type="protein sequence ID" value="TDD52391.1"/>
    <property type="molecule type" value="Genomic_DNA"/>
</dbReference>
<dbReference type="Pfam" id="PF00583">
    <property type="entry name" value="Acetyltransf_1"/>
    <property type="match status" value="1"/>
</dbReference>
<gene>
    <name evidence="4" type="ORF">E1286_08975</name>
</gene>
<proteinExistence type="predicted"/>
<dbReference type="CDD" id="cd04301">
    <property type="entry name" value="NAT_SF"/>
    <property type="match status" value="1"/>
</dbReference>
<dbReference type="PROSITE" id="PS51186">
    <property type="entry name" value="GNAT"/>
    <property type="match status" value="1"/>
</dbReference>
<name>A0A4R4Z2X7_9ACTN</name>
<comment type="caution">
    <text evidence="4">The sequence shown here is derived from an EMBL/GenBank/DDBJ whole genome shotgun (WGS) entry which is preliminary data.</text>
</comment>
<keyword evidence="5" id="KW-1185">Reference proteome</keyword>